<name>A0A1S3IJ84_LINAN</name>
<feature type="domain" description="EGF-like" evidence="9">
    <location>
        <begin position="19"/>
        <end position="56"/>
    </location>
</feature>
<feature type="domain" description="SRCR" evidence="10">
    <location>
        <begin position="141"/>
        <end position="244"/>
    </location>
</feature>
<dbReference type="PROSITE" id="PS50026">
    <property type="entry name" value="EGF_3"/>
    <property type="match status" value="3"/>
</dbReference>
<dbReference type="GO" id="GO:0016020">
    <property type="term" value="C:membrane"/>
    <property type="evidence" value="ECO:0007669"/>
    <property type="project" value="InterPro"/>
</dbReference>
<dbReference type="PROSITE" id="PS50287">
    <property type="entry name" value="SRCR_2"/>
    <property type="match status" value="1"/>
</dbReference>
<dbReference type="PRINTS" id="PR00258">
    <property type="entry name" value="SPERACTRCPTR"/>
</dbReference>
<dbReference type="GeneID" id="106164547"/>
<dbReference type="STRING" id="7574.A0A1S3IJ84"/>
<proteinExistence type="predicted"/>
<dbReference type="InterPro" id="IPR001881">
    <property type="entry name" value="EGF-like_Ca-bd_dom"/>
</dbReference>
<dbReference type="FunFam" id="2.10.25.10:FF:000123">
    <property type="entry name" value="Crumbs homolog 1 (Drosophila)"/>
    <property type="match status" value="1"/>
</dbReference>
<dbReference type="PROSITE" id="PS00022">
    <property type="entry name" value="EGF_1"/>
    <property type="match status" value="2"/>
</dbReference>
<dbReference type="FunFam" id="2.10.25.10:FF:000472">
    <property type="entry name" value="Uncharacterized protein, isoform A"/>
    <property type="match status" value="1"/>
</dbReference>
<dbReference type="PANTHER" id="PTHR48071:SF18">
    <property type="entry name" value="DELETED IN MALIGNANT BRAIN TUMORS 1 PROTEIN-RELATED"/>
    <property type="match status" value="1"/>
</dbReference>
<evidence type="ECO:0000256" key="3">
    <source>
        <dbReference type="ARBA" id="ARBA00022737"/>
    </source>
</evidence>
<dbReference type="InterPro" id="IPR049883">
    <property type="entry name" value="NOTCH1_EGF-like"/>
</dbReference>
<dbReference type="InParanoid" id="A0A1S3IJ84"/>
<dbReference type="Gene3D" id="3.10.250.10">
    <property type="entry name" value="SRCR-like domain"/>
    <property type="match status" value="1"/>
</dbReference>
<reference evidence="12" key="1">
    <citation type="submission" date="2025-08" db="UniProtKB">
        <authorList>
            <consortium name="RefSeq"/>
        </authorList>
    </citation>
    <scope>IDENTIFICATION</scope>
    <source>
        <tissue evidence="12">Gonads</tissue>
    </source>
</reference>
<feature type="disulfide bond" evidence="7">
    <location>
        <begin position="213"/>
        <end position="223"/>
    </location>
</feature>
<feature type="disulfide bond" evidence="6">
    <location>
        <begin position="122"/>
        <end position="131"/>
    </location>
</feature>
<dbReference type="InterPro" id="IPR000742">
    <property type="entry name" value="EGF"/>
</dbReference>
<dbReference type="PROSITE" id="PS01186">
    <property type="entry name" value="EGF_2"/>
    <property type="match status" value="3"/>
</dbReference>
<evidence type="ECO:0000256" key="6">
    <source>
        <dbReference type="PROSITE-ProRule" id="PRU00076"/>
    </source>
</evidence>
<dbReference type="PANTHER" id="PTHR48071">
    <property type="entry name" value="SRCR DOMAIN-CONTAINING PROTEIN"/>
    <property type="match status" value="1"/>
</dbReference>
<keyword evidence="11" id="KW-1185">Reference proteome</keyword>
<dbReference type="SMART" id="SM00179">
    <property type="entry name" value="EGF_CA"/>
    <property type="match status" value="3"/>
</dbReference>
<dbReference type="Pfam" id="PF00530">
    <property type="entry name" value="SRCR"/>
    <property type="match status" value="1"/>
</dbReference>
<gene>
    <name evidence="12" type="primary">LOC106164547</name>
</gene>
<dbReference type="InterPro" id="IPR000152">
    <property type="entry name" value="EGF-type_Asp/Asn_hydroxyl_site"/>
</dbReference>
<evidence type="ECO:0000256" key="1">
    <source>
        <dbReference type="ARBA" id="ARBA00022536"/>
    </source>
</evidence>
<dbReference type="SUPFAM" id="SSF57196">
    <property type="entry name" value="EGF/Laminin"/>
    <property type="match status" value="1"/>
</dbReference>
<dbReference type="SMART" id="SM00202">
    <property type="entry name" value="SR"/>
    <property type="match status" value="1"/>
</dbReference>
<dbReference type="CDD" id="cd00054">
    <property type="entry name" value="EGF_CA"/>
    <property type="match status" value="3"/>
</dbReference>
<accession>A0A1S3IJ84</accession>
<dbReference type="Gene3D" id="2.10.25.10">
    <property type="entry name" value="Laminin"/>
    <property type="match status" value="3"/>
</dbReference>
<dbReference type="PROSITE" id="PS00010">
    <property type="entry name" value="ASX_HYDROXYL"/>
    <property type="match status" value="2"/>
</dbReference>
<dbReference type="Pfam" id="PF00008">
    <property type="entry name" value="EGF"/>
    <property type="match status" value="2"/>
</dbReference>
<dbReference type="SUPFAM" id="SSF57184">
    <property type="entry name" value="Growth factor receptor domain"/>
    <property type="match status" value="1"/>
</dbReference>
<keyword evidence="4 7" id="KW-1015">Disulfide bond</keyword>
<evidence type="ECO:0000256" key="8">
    <source>
        <dbReference type="SAM" id="SignalP"/>
    </source>
</evidence>
<feature type="domain" description="EGF-like" evidence="9">
    <location>
        <begin position="58"/>
        <end position="94"/>
    </location>
</feature>
<dbReference type="AlphaFoldDB" id="A0A1S3IJ84"/>
<dbReference type="SUPFAM" id="SSF56487">
    <property type="entry name" value="SRCR-like"/>
    <property type="match status" value="1"/>
</dbReference>
<dbReference type="InterPro" id="IPR018097">
    <property type="entry name" value="EGF_Ca-bd_CS"/>
</dbReference>
<evidence type="ECO:0000256" key="4">
    <source>
        <dbReference type="ARBA" id="ARBA00023157"/>
    </source>
</evidence>
<keyword evidence="1 6" id="KW-0245">EGF-like domain</keyword>
<evidence type="ECO:0000313" key="12">
    <source>
        <dbReference type="RefSeq" id="XP_013397946.1"/>
    </source>
</evidence>
<dbReference type="InterPro" id="IPR001190">
    <property type="entry name" value="SRCR"/>
</dbReference>
<dbReference type="FunFam" id="3.10.250.10:FF:000011">
    <property type="entry name" value="Scavenger receptor class A member 5"/>
    <property type="match status" value="1"/>
</dbReference>
<dbReference type="RefSeq" id="XP_013397946.1">
    <property type="nucleotide sequence ID" value="XM_013542492.1"/>
</dbReference>
<keyword evidence="5" id="KW-0325">Glycoprotein</keyword>
<dbReference type="KEGG" id="lak:106164547"/>
<keyword evidence="3" id="KW-0677">Repeat</keyword>
<dbReference type="InterPro" id="IPR009030">
    <property type="entry name" value="Growth_fac_rcpt_cys_sf"/>
</dbReference>
<dbReference type="SMART" id="SM00181">
    <property type="entry name" value="EGF"/>
    <property type="match status" value="3"/>
</dbReference>
<organism evidence="11 12">
    <name type="scientific">Lingula anatina</name>
    <name type="common">Brachiopod</name>
    <name type="synonym">Lingula unguis</name>
    <dbReference type="NCBI Taxonomy" id="7574"/>
    <lineage>
        <taxon>Eukaryota</taxon>
        <taxon>Metazoa</taxon>
        <taxon>Spiralia</taxon>
        <taxon>Lophotrochozoa</taxon>
        <taxon>Brachiopoda</taxon>
        <taxon>Linguliformea</taxon>
        <taxon>Lingulata</taxon>
        <taxon>Lingulida</taxon>
        <taxon>Linguloidea</taxon>
        <taxon>Lingulidae</taxon>
        <taxon>Lingula</taxon>
    </lineage>
</organism>
<feature type="chain" id="PRO_5010222766" evidence="8">
    <location>
        <begin position="18"/>
        <end position="244"/>
    </location>
</feature>
<dbReference type="GO" id="GO:0005509">
    <property type="term" value="F:calcium ion binding"/>
    <property type="evidence" value="ECO:0007669"/>
    <property type="project" value="InterPro"/>
</dbReference>
<evidence type="ECO:0000259" key="10">
    <source>
        <dbReference type="PROSITE" id="PS50287"/>
    </source>
</evidence>
<dbReference type="Proteomes" id="UP000085678">
    <property type="component" value="Unplaced"/>
</dbReference>
<dbReference type="Pfam" id="PF07645">
    <property type="entry name" value="EGF_CA"/>
    <property type="match status" value="1"/>
</dbReference>
<evidence type="ECO:0000256" key="5">
    <source>
        <dbReference type="ARBA" id="ARBA00023180"/>
    </source>
</evidence>
<evidence type="ECO:0000256" key="2">
    <source>
        <dbReference type="ARBA" id="ARBA00022729"/>
    </source>
</evidence>
<evidence type="ECO:0000313" key="11">
    <source>
        <dbReference type="Proteomes" id="UP000085678"/>
    </source>
</evidence>
<evidence type="ECO:0000256" key="7">
    <source>
        <dbReference type="PROSITE-ProRule" id="PRU00196"/>
    </source>
</evidence>
<feature type="disulfide bond" evidence="6">
    <location>
        <begin position="84"/>
        <end position="93"/>
    </location>
</feature>
<keyword evidence="2 8" id="KW-0732">Signal</keyword>
<protein>
    <submittedName>
        <fullName evidence="12">Neurogenic locus notch homolog protein 2</fullName>
    </submittedName>
</protein>
<dbReference type="InterPro" id="IPR036772">
    <property type="entry name" value="SRCR-like_dom_sf"/>
</dbReference>
<sequence length="244" mass="26403">MPPRAGVMLSAILAAVPMDIPDVIVKHPCKNGATCVNLVGSFRCSCTSGFQGARCEADQNECLNNPCTSGSTCRNSYGGFHCDCPYGFPDANCQLEGYQCRSRPCQNGATCLSYANTFSCSCRSGYTGRYCESAFYQRHLYRIVGININETYGGRVEVNHDGVWGTVCDDYWDNTDAKVFCKSVNLPYSNAVAALSAYFGQGSGRIWLDDVSCSGLEPDIGSCRHSGWGNQNCDHSEDAGVLCL</sequence>
<dbReference type="PROSITE" id="PS01187">
    <property type="entry name" value="EGF_CA"/>
    <property type="match status" value="1"/>
</dbReference>
<feature type="disulfide bond" evidence="6">
    <location>
        <begin position="46"/>
        <end position="55"/>
    </location>
</feature>
<comment type="caution">
    <text evidence="7">Lacks conserved residue(s) required for the propagation of feature annotation.</text>
</comment>
<feature type="signal peptide" evidence="8">
    <location>
        <begin position="1"/>
        <end position="17"/>
    </location>
</feature>
<feature type="domain" description="EGF-like" evidence="9">
    <location>
        <begin position="96"/>
        <end position="132"/>
    </location>
</feature>
<dbReference type="OrthoDB" id="422749at2759"/>
<evidence type="ECO:0000259" key="9">
    <source>
        <dbReference type="PROSITE" id="PS50026"/>
    </source>
</evidence>